<evidence type="ECO:0000313" key="1">
    <source>
        <dbReference type="EMBL" id="GAA0177572.1"/>
    </source>
</evidence>
<keyword evidence="2" id="KW-1185">Reference proteome</keyword>
<name>A0AAV3RLA9_LITER</name>
<comment type="caution">
    <text evidence="1">The sequence shown here is derived from an EMBL/GenBank/DDBJ whole genome shotgun (WGS) entry which is preliminary data.</text>
</comment>
<gene>
    <name evidence="1" type="ORF">LIER_29720</name>
</gene>
<accession>A0AAV3RLA9</accession>
<reference evidence="1 2" key="1">
    <citation type="submission" date="2024-01" db="EMBL/GenBank/DDBJ databases">
        <title>The complete chloroplast genome sequence of Lithospermum erythrorhizon: insights into the phylogenetic relationship among Boraginaceae species and the maternal lineages of purple gromwells.</title>
        <authorList>
            <person name="Okada T."/>
            <person name="Watanabe K."/>
        </authorList>
    </citation>
    <scope>NUCLEOTIDE SEQUENCE [LARGE SCALE GENOMIC DNA]</scope>
</reference>
<evidence type="ECO:0000313" key="2">
    <source>
        <dbReference type="Proteomes" id="UP001454036"/>
    </source>
</evidence>
<dbReference type="PANTHER" id="PTHR31286">
    <property type="entry name" value="GLYCINE-RICH CELL WALL STRUCTURAL PROTEIN 1.8-LIKE"/>
    <property type="match status" value="1"/>
</dbReference>
<dbReference type="Proteomes" id="UP001454036">
    <property type="component" value="Unassembled WGS sequence"/>
</dbReference>
<dbReference type="AlphaFoldDB" id="A0AAV3RLA9"/>
<proteinExistence type="predicted"/>
<dbReference type="EMBL" id="BAABME010010332">
    <property type="protein sequence ID" value="GAA0177572.1"/>
    <property type="molecule type" value="Genomic_DNA"/>
</dbReference>
<sequence length="87" mass="10048">MKKCSVKFPINVDGATSELVRISFARVYIEVDASKELPNKVPLMNERNEEFQQAVIYEYVPPVCKHCSLFGYLDKHCRFVGKTSFKE</sequence>
<organism evidence="1 2">
    <name type="scientific">Lithospermum erythrorhizon</name>
    <name type="common">Purple gromwell</name>
    <name type="synonym">Lithospermum officinale var. erythrorhizon</name>
    <dbReference type="NCBI Taxonomy" id="34254"/>
    <lineage>
        <taxon>Eukaryota</taxon>
        <taxon>Viridiplantae</taxon>
        <taxon>Streptophyta</taxon>
        <taxon>Embryophyta</taxon>
        <taxon>Tracheophyta</taxon>
        <taxon>Spermatophyta</taxon>
        <taxon>Magnoliopsida</taxon>
        <taxon>eudicotyledons</taxon>
        <taxon>Gunneridae</taxon>
        <taxon>Pentapetalae</taxon>
        <taxon>asterids</taxon>
        <taxon>lamiids</taxon>
        <taxon>Boraginales</taxon>
        <taxon>Boraginaceae</taxon>
        <taxon>Boraginoideae</taxon>
        <taxon>Lithospermeae</taxon>
        <taxon>Lithospermum</taxon>
    </lineage>
</organism>
<protein>
    <recommendedName>
        <fullName evidence="3">Zinc knuckle CX2CX4HX4C domain-containing protein</fullName>
    </recommendedName>
</protein>
<evidence type="ECO:0008006" key="3">
    <source>
        <dbReference type="Google" id="ProtNLM"/>
    </source>
</evidence>
<dbReference type="PANTHER" id="PTHR31286:SF180">
    <property type="entry name" value="OS10G0362600 PROTEIN"/>
    <property type="match status" value="1"/>
</dbReference>
<dbReference type="InterPro" id="IPR040256">
    <property type="entry name" value="At4g02000-like"/>
</dbReference>